<feature type="region of interest" description="Disordered" evidence="1">
    <location>
        <begin position="449"/>
        <end position="476"/>
    </location>
</feature>
<dbReference type="Proteomes" id="UP000247099">
    <property type="component" value="Unassembled WGS sequence"/>
</dbReference>
<comment type="caution">
    <text evidence="2">The sequence shown here is derived from an EMBL/GenBank/DDBJ whole genome shotgun (WGS) entry which is preliminary data.</text>
</comment>
<evidence type="ECO:0008006" key="4">
    <source>
        <dbReference type="Google" id="ProtNLM"/>
    </source>
</evidence>
<name>A0A317ZGS9_9BACT</name>
<dbReference type="SUPFAM" id="SSF52266">
    <property type="entry name" value="SGNH hydrolase"/>
    <property type="match status" value="1"/>
</dbReference>
<accession>A0A317ZGS9</accession>
<evidence type="ECO:0000256" key="1">
    <source>
        <dbReference type="SAM" id="MobiDB-lite"/>
    </source>
</evidence>
<dbReference type="InterPro" id="IPR036514">
    <property type="entry name" value="SGNH_hydro_sf"/>
</dbReference>
<proteinExistence type="predicted"/>
<organism evidence="2 3">
    <name type="scientific">Coraliomargarita sinensis</name>
    <dbReference type="NCBI Taxonomy" id="2174842"/>
    <lineage>
        <taxon>Bacteria</taxon>
        <taxon>Pseudomonadati</taxon>
        <taxon>Verrucomicrobiota</taxon>
        <taxon>Opitutia</taxon>
        <taxon>Puniceicoccales</taxon>
        <taxon>Coraliomargaritaceae</taxon>
        <taxon>Coraliomargarita</taxon>
    </lineage>
</organism>
<dbReference type="Gene3D" id="3.40.50.1110">
    <property type="entry name" value="SGNH hydrolase"/>
    <property type="match status" value="1"/>
</dbReference>
<dbReference type="EMBL" id="QHJQ01000003">
    <property type="protein sequence ID" value="PXA04786.1"/>
    <property type="molecule type" value="Genomic_DNA"/>
</dbReference>
<dbReference type="PANTHER" id="PTHR37467:SF1">
    <property type="entry name" value="EXPORTED CALCIUM-BINDING GLYCOPROTEIN"/>
    <property type="match status" value="1"/>
</dbReference>
<dbReference type="InParanoid" id="A0A317ZGS9"/>
<gene>
    <name evidence="2" type="ORF">DDZ13_06360</name>
</gene>
<dbReference type="InterPro" id="IPR053180">
    <property type="entry name" value="Ca-binding_acidic-repeat"/>
</dbReference>
<feature type="compositionally biased region" description="Polar residues" evidence="1">
    <location>
        <begin position="449"/>
        <end position="458"/>
    </location>
</feature>
<reference evidence="2 3" key="1">
    <citation type="submission" date="2018-05" db="EMBL/GenBank/DDBJ databases">
        <title>Coraliomargarita sinensis sp. nov., isolated from a marine solar saltern.</title>
        <authorList>
            <person name="Zhou L.Y."/>
        </authorList>
    </citation>
    <scope>NUCLEOTIDE SEQUENCE [LARGE SCALE GENOMIC DNA]</scope>
    <source>
        <strain evidence="2 3">WN38</strain>
    </source>
</reference>
<sequence length="811" mass="86856">MALACLSSATAEVVFAESFESPEVSGFQSKTVPDNGHWVGSAGAYNANLRGLYNETVAWPDTPEFTTPYGDQGYFLNYSTTSLTTAEGATGQTITAGVTYTLTFNAAVLKDASGNYRAELVAFGPEDDNKARKNPNASAGTVVAKAGGPITGSDMSDSFSITYTPEEDSAHLGKELGIRFDDADGDALYDNVRLIVGHDYAPTPASGENLFNGGEVTLTWTNMPASAPSNKTCVDIRFGTDPDSLNLVVDGKLTDTAVVNAPTAGTYYWQIDSYPEGNPNGIARSSTIYTFTIADTDGDGLPDDYELAQTEPVSNTALDPGSDLDSDQLTALEEYKFGTNPNDPDTDGDTLSDGAEIKGLAGKRPFTNPLLADTDGDGLSDLIETNTGVWKSAADTGTNPMDTDWDDDGLVDGVETNDKNYVDKSATGSDPYMADTDADQVTDWYEVTSAHTDPSDASSKPPLPYPLPDPDGSAGSVDKPVKVYIMSGQSNMVGFGKVKGSGEGSLETMVIRQNKFPNLIDGSNKWTVRKDVRYRGVISDHENAALSPGKLGSMFGPELGFGYIMGWYHDEPVLLLKSCTGNRGLGWDILPPGSPSYEYDGQIYAGYGEGPSKRPIGEAPAENPGWWAGREYDRFFLDESEWGVAADPVTNVVDVLDNFATEYPDWADQGFEIAGFVWWQGDKDRYDMAYATKYEENLVNLIDSLRNYYSKRYPGKVVSNAPFVLATLGQTPKDGENPAEKAILEGQLAVDGSAGKYPSYAGNVKTVYAHPLNQGGASNSHYNKNAHTYMLVGDALGSAMVSLLEEGSASE</sequence>
<evidence type="ECO:0000313" key="2">
    <source>
        <dbReference type="EMBL" id="PXA04786.1"/>
    </source>
</evidence>
<protein>
    <recommendedName>
        <fullName evidence="4">Sialate O-acetylesterase domain-containing protein</fullName>
    </recommendedName>
</protein>
<dbReference type="PANTHER" id="PTHR37467">
    <property type="entry name" value="EXPORTED CALCIUM-BINDING GLYCOPROTEIN-RELATED"/>
    <property type="match status" value="1"/>
</dbReference>
<keyword evidence="3" id="KW-1185">Reference proteome</keyword>
<evidence type="ECO:0000313" key="3">
    <source>
        <dbReference type="Proteomes" id="UP000247099"/>
    </source>
</evidence>
<dbReference type="GO" id="GO:0016788">
    <property type="term" value="F:hydrolase activity, acting on ester bonds"/>
    <property type="evidence" value="ECO:0007669"/>
    <property type="project" value="UniProtKB-ARBA"/>
</dbReference>
<dbReference type="AlphaFoldDB" id="A0A317ZGS9"/>